<dbReference type="Pfam" id="PF01464">
    <property type="entry name" value="SLT"/>
    <property type="match status" value="1"/>
</dbReference>
<keyword evidence="4" id="KW-1185">Reference proteome</keyword>
<proteinExistence type="predicted"/>
<dbReference type="AlphaFoldDB" id="A0A951IZI8"/>
<feature type="transmembrane region" description="Helical" evidence="1">
    <location>
        <begin position="7"/>
        <end position="23"/>
    </location>
</feature>
<dbReference type="Proteomes" id="UP000727490">
    <property type="component" value="Unassembled WGS sequence"/>
</dbReference>
<name>A0A951IZI8_9BACT</name>
<dbReference type="InterPro" id="IPR008258">
    <property type="entry name" value="Transglycosylase_SLT_dom_1"/>
</dbReference>
<gene>
    <name evidence="3" type="ORF">EGN73_15395</name>
</gene>
<sequence length="317" mass="36903">MRQKIHLYILYTLIGVLFVLLFFKSSENQENTLHAEEITVESSSGELITFAIPEPKVRTFDLPEEITFAGESVPLDIPDVMERFEREIYVNAYWQSNMILLMKRANRYLPTIEKILREQGVHDDFKYLAMAESGLMNVVSPAGARGFWQFMPATAKEHNLEVSDEVDERYHLEKSTLATCKYLKSSFAKFGNWTAVAASYNMGITGFGKRLQEQRQANYYDLLLVDETSRYVFRILAFKEIFENPLKYGFDLKESQLYQTPVYRELIVDSDIPNLAQWAIQHNSNYKELKLHNPWLRSTKLPVRRGKEYVIKLPAVN</sequence>
<protein>
    <submittedName>
        <fullName evidence="3">Lytic transglycosylase domain-containing protein</fullName>
    </submittedName>
</protein>
<evidence type="ECO:0000313" key="4">
    <source>
        <dbReference type="Proteomes" id="UP000727490"/>
    </source>
</evidence>
<dbReference type="PANTHER" id="PTHR37423">
    <property type="entry name" value="SOLUBLE LYTIC MUREIN TRANSGLYCOSYLASE-RELATED"/>
    <property type="match status" value="1"/>
</dbReference>
<feature type="domain" description="Transglycosylase SLT" evidence="2">
    <location>
        <begin position="123"/>
        <end position="219"/>
    </location>
</feature>
<dbReference type="CDD" id="cd16894">
    <property type="entry name" value="MltD-like"/>
    <property type="match status" value="1"/>
</dbReference>
<keyword evidence="1" id="KW-0472">Membrane</keyword>
<keyword evidence="1" id="KW-1133">Transmembrane helix</keyword>
<evidence type="ECO:0000259" key="2">
    <source>
        <dbReference type="Pfam" id="PF01464"/>
    </source>
</evidence>
<organism evidence="3 4">
    <name type="scientific">Arthrospiribacter ruber</name>
    <dbReference type="NCBI Taxonomy" id="2487934"/>
    <lineage>
        <taxon>Bacteria</taxon>
        <taxon>Pseudomonadati</taxon>
        <taxon>Bacteroidota</taxon>
        <taxon>Cytophagia</taxon>
        <taxon>Cytophagales</taxon>
        <taxon>Cyclobacteriaceae</taxon>
        <taxon>Arthrospiribacter</taxon>
    </lineage>
</organism>
<evidence type="ECO:0000313" key="3">
    <source>
        <dbReference type="EMBL" id="MBW3469184.1"/>
    </source>
</evidence>
<dbReference type="RefSeq" id="WP_219291763.1">
    <property type="nucleotide sequence ID" value="NZ_RPHB01000007.1"/>
</dbReference>
<reference evidence="3 4" key="1">
    <citation type="journal article" date="2020" name="Syst. Appl. Microbiol.">
        <title>Arthrospiribacter ruber gen. nov., sp. nov., a novel bacterium isolated from Arthrospira cultures.</title>
        <authorList>
            <person name="Waleron M."/>
            <person name="Misztak A."/>
            <person name="Waleron M.M."/>
            <person name="Furmaniak M."/>
            <person name="Mrozik A."/>
            <person name="Waleron K."/>
        </authorList>
    </citation>
    <scope>NUCLEOTIDE SEQUENCE [LARGE SCALE GENOMIC DNA]</scope>
    <source>
        <strain evidence="3 4">DPMB0001</strain>
    </source>
</reference>
<keyword evidence="1" id="KW-0812">Transmembrane</keyword>
<evidence type="ECO:0000256" key="1">
    <source>
        <dbReference type="SAM" id="Phobius"/>
    </source>
</evidence>
<dbReference type="EMBL" id="RPHB01000007">
    <property type="protein sequence ID" value="MBW3469184.1"/>
    <property type="molecule type" value="Genomic_DNA"/>
</dbReference>
<accession>A0A951IZI8</accession>
<dbReference type="PANTHER" id="PTHR37423:SF2">
    <property type="entry name" value="MEMBRANE-BOUND LYTIC MUREIN TRANSGLYCOSYLASE C"/>
    <property type="match status" value="1"/>
</dbReference>
<comment type="caution">
    <text evidence="3">The sequence shown here is derived from an EMBL/GenBank/DDBJ whole genome shotgun (WGS) entry which is preliminary data.</text>
</comment>